<sequence>MKFLIKIGLLLLCTLEAVQPSTAGTCAINKYNEDDIQDAVEKCTDITLNSISVPPNVTLTLNLKQGTKLTFQGIVTWEFFEWKGPLLNITGVDIEILGAPDHIIDVQGTLWWDTFGEHGGKIKPVFCVLHGLKNSVIHDLNVTNTPFYAISIEDSDGVVVYDVYIDNKEGDTKGGHNTDGFNVWRSNNVTFTRISVFNQDDCIAVKSGTNVLVTDTYCHGGHGLSIGSVGGRDYNIVENVTISNSRNENADNGIRIKTVYGATGLVRNITYKDIVLKDINNYGIFIDADYDLSTGEPTGVASDGVPIEHITLQNITGTVKKTGVNVYVIVKNATDWHCTGIDVTGGEQIKECVGIPEESGLSC</sequence>
<keyword evidence="8" id="KW-0961">Cell wall biogenesis/degradation</keyword>
<comment type="catalytic activity">
    <reaction evidence="9">
        <text>(1,4-alpha-D-galacturonosyl)n+m + H2O = (1,4-alpha-D-galacturonosyl)n + (1,4-alpha-D-galacturonosyl)m.</text>
        <dbReference type="EC" id="3.2.1.15"/>
    </reaction>
</comment>
<feature type="active site" evidence="10">
    <location>
        <position position="222"/>
    </location>
</feature>
<reference evidence="13 14" key="1">
    <citation type="journal article" date="2023" name="Insect Mol. Biol.">
        <title>Genome sequencing provides insights into the evolution of gene families encoding plant cell wall-degrading enzymes in longhorned beetles.</title>
        <authorList>
            <person name="Shin N.R."/>
            <person name="Okamura Y."/>
            <person name="Kirsch R."/>
            <person name="Pauchet Y."/>
        </authorList>
    </citation>
    <scope>NUCLEOTIDE SEQUENCE [LARGE SCALE GENOMIC DNA]</scope>
    <source>
        <strain evidence="13">EAD_L_NR</strain>
    </source>
</reference>
<dbReference type="InterPro" id="IPR050434">
    <property type="entry name" value="Glycosyl_hydrlase_28"/>
</dbReference>
<dbReference type="PANTHER" id="PTHR31884">
    <property type="entry name" value="POLYGALACTURONASE"/>
    <property type="match status" value="1"/>
</dbReference>
<dbReference type="SUPFAM" id="SSF51126">
    <property type="entry name" value="Pectin lyase-like"/>
    <property type="match status" value="1"/>
</dbReference>
<feature type="chain" id="PRO_5044001187" description="endo-polygalacturonase" evidence="12">
    <location>
        <begin position="24"/>
        <end position="363"/>
    </location>
</feature>
<dbReference type="GO" id="GO:0005576">
    <property type="term" value="C:extracellular region"/>
    <property type="evidence" value="ECO:0007669"/>
    <property type="project" value="TreeGrafter"/>
</dbReference>
<keyword evidence="3 12" id="KW-0732">Signal</keyword>
<keyword evidence="4" id="KW-0677">Repeat</keyword>
<dbReference type="GO" id="GO:0045490">
    <property type="term" value="P:pectin catabolic process"/>
    <property type="evidence" value="ECO:0007669"/>
    <property type="project" value="TreeGrafter"/>
</dbReference>
<dbReference type="PROSITE" id="PS00502">
    <property type="entry name" value="POLYGALACTURONASE"/>
    <property type="match status" value="1"/>
</dbReference>
<keyword evidence="14" id="KW-1185">Reference proteome</keyword>
<evidence type="ECO:0000256" key="5">
    <source>
        <dbReference type="ARBA" id="ARBA00022801"/>
    </source>
</evidence>
<dbReference type="Proteomes" id="UP001159042">
    <property type="component" value="Unassembled WGS sequence"/>
</dbReference>
<evidence type="ECO:0000256" key="9">
    <source>
        <dbReference type="ARBA" id="ARBA00034074"/>
    </source>
</evidence>
<comment type="similarity">
    <text evidence="1 11">Belongs to the glycosyl hydrolase 28 family.</text>
</comment>
<evidence type="ECO:0000256" key="1">
    <source>
        <dbReference type="ARBA" id="ARBA00008834"/>
    </source>
</evidence>
<dbReference type="InterPro" id="IPR012334">
    <property type="entry name" value="Pectin_lyas_fold"/>
</dbReference>
<dbReference type="EC" id="3.2.1.15" evidence="2"/>
<comment type="caution">
    <text evidence="13">The sequence shown here is derived from an EMBL/GenBank/DDBJ whole genome shotgun (WGS) entry which is preliminary data.</text>
</comment>
<evidence type="ECO:0000256" key="7">
    <source>
        <dbReference type="ARBA" id="ARBA00023295"/>
    </source>
</evidence>
<evidence type="ECO:0000256" key="11">
    <source>
        <dbReference type="RuleBase" id="RU361169"/>
    </source>
</evidence>
<dbReference type="GO" id="GO:0071555">
    <property type="term" value="P:cell wall organization"/>
    <property type="evidence" value="ECO:0007669"/>
    <property type="project" value="UniProtKB-KW"/>
</dbReference>
<dbReference type="PANTHER" id="PTHR31884:SF1">
    <property type="entry name" value="POLYGALACTURONASE"/>
    <property type="match status" value="1"/>
</dbReference>
<dbReference type="InterPro" id="IPR006626">
    <property type="entry name" value="PbH1"/>
</dbReference>
<evidence type="ECO:0000256" key="8">
    <source>
        <dbReference type="ARBA" id="ARBA00023316"/>
    </source>
</evidence>
<keyword evidence="6" id="KW-1015">Disulfide bond</keyword>
<dbReference type="GO" id="GO:0004650">
    <property type="term" value="F:polygalacturonase activity"/>
    <property type="evidence" value="ECO:0007669"/>
    <property type="project" value="UniProtKB-EC"/>
</dbReference>
<feature type="signal peptide" evidence="12">
    <location>
        <begin position="1"/>
        <end position="23"/>
    </location>
</feature>
<dbReference type="InterPro" id="IPR011050">
    <property type="entry name" value="Pectin_lyase_fold/virulence"/>
</dbReference>
<protein>
    <recommendedName>
        <fullName evidence="2">endo-polygalacturonase</fullName>
        <ecNumber evidence="2">3.2.1.15</ecNumber>
    </recommendedName>
</protein>
<dbReference type="AlphaFoldDB" id="A0AAV8VVF8"/>
<evidence type="ECO:0000256" key="12">
    <source>
        <dbReference type="SAM" id="SignalP"/>
    </source>
</evidence>
<organism evidence="13 14">
    <name type="scientific">Exocentrus adspersus</name>
    <dbReference type="NCBI Taxonomy" id="1586481"/>
    <lineage>
        <taxon>Eukaryota</taxon>
        <taxon>Metazoa</taxon>
        <taxon>Ecdysozoa</taxon>
        <taxon>Arthropoda</taxon>
        <taxon>Hexapoda</taxon>
        <taxon>Insecta</taxon>
        <taxon>Pterygota</taxon>
        <taxon>Neoptera</taxon>
        <taxon>Endopterygota</taxon>
        <taxon>Coleoptera</taxon>
        <taxon>Polyphaga</taxon>
        <taxon>Cucujiformia</taxon>
        <taxon>Chrysomeloidea</taxon>
        <taxon>Cerambycidae</taxon>
        <taxon>Lamiinae</taxon>
        <taxon>Acanthocinini</taxon>
        <taxon>Exocentrus</taxon>
    </lineage>
</organism>
<evidence type="ECO:0000256" key="4">
    <source>
        <dbReference type="ARBA" id="ARBA00022737"/>
    </source>
</evidence>
<evidence type="ECO:0000313" key="14">
    <source>
        <dbReference type="Proteomes" id="UP001159042"/>
    </source>
</evidence>
<dbReference type="SMART" id="SM00710">
    <property type="entry name" value="PbH1"/>
    <property type="match status" value="7"/>
</dbReference>
<proteinExistence type="inferred from homology"/>
<evidence type="ECO:0000256" key="2">
    <source>
        <dbReference type="ARBA" id="ARBA00012736"/>
    </source>
</evidence>
<evidence type="ECO:0000256" key="10">
    <source>
        <dbReference type="PROSITE-ProRule" id="PRU10052"/>
    </source>
</evidence>
<keyword evidence="7 11" id="KW-0326">Glycosidase</keyword>
<dbReference type="Pfam" id="PF00295">
    <property type="entry name" value="Glyco_hydro_28"/>
    <property type="match status" value="1"/>
</dbReference>
<evidence type="ECO:0000313" key="13">
    <source>
        <dbReference type="EMBL" id="KAJ8918263.1"/>
    </source>
</evidence>
<evidence type="ECO:0000256" key="3">
    <source>
        <dbReference type="ARBA" id="ARBA00022729"/>
    </source>
</evidence>
<accession>A0AAV8VVF8</accession>
<dbReference type="EMBL" id="JANEYG010000027">
    <property type="protein sequence ID" value="KAJ8918263.1"/>
    <property type="molecule type" value="Genomic_DNA"/>
</dbReference>
<name>A0AAV8VVF8_9CUCU</name>
<dbReference type="Gene3D" id="2.160.20.10">
    <property type="entry name" value="Single-stranded right-handed beta-helix, Pectin lyase-like"/>
    <property type="match status" value="1"/>
</dbReference>
<keyword evidence="5 11" id="KW-0378">Hydrolase</keyword>
<dbReference type="InterPro" id="IPR000743">
    <property type="entry name" value="Glyco_hydro_28"/>
</dbReference>
<gene>
    <name evidence="13" type="ORF">NQ315_014133</name>
</gene>
<evidence type="ECO:0000256" key="6">
    <source>
        <dbReference type="ARBA" id="ARBA00023157"/>
    </source>
</evidence>